<dbReference type="GO" id="GO:0016020">
    <property type="term" value="C:membrane"/>
    <property type="evidence" value="ECO:0007669"/>
    <property type="project" value="InterPro"/>
</dbReference>
<evidence type="ECO:0000259" key="4">
    <source>
        <dbReference type="PROSITE" id="PS50111"/>
    </source>
</evidence>
<evidence type="ECO:0000313" key="5">
    <source>
        <dbReference type="EMBL" id="SQB99212.1"/>
    </source>
</evidence>
<dbReference type="InterPro" id="IPR004089">
    <property type="entry name" value="MCPsignal_dom"/>
</dbReference>
<keyword evidence="1 2" id="KW-0807">Transducer</keyword>
<evidence type="ECO:0000256" key="1">
    <source>
        <dbReference type="ARBA" id="ARBA00023224"/>
    </source>
</evidence>
<name>A0A2X3B5Y9_9HELI</name>
<dbReference type="PANTHER" id="PTHR32089:SF112">
    <property type="entry name" value="LYSOZYME-LIKE PROTEIN-RELATED"/>
    <property type="match status" value="1"/>
</dbReference>
<dbReference type="AlphaFoldDB" id="A0A2X3B5Y9"/>
<keyword evidence="3" id="KW-0472">Membrane</keyword>
<sequence length="399" mass="43717">MALTRLSDIRPMFQTWLDTINEFINLEENKNQSLTPVVESSALTLKSVLITITIISILLCAVIAFFIIRYLVNVLGGEPNVTSKSVNLIASGNLQESIHCDKKGSILDDIAIMQNKLKNTGKEILGLANDISANTHLVANASNDSKKASILQNESAKKSADEIRRITEEVVEITSIAKQTEENSEKTLDLSTKGQEAMANTTQTIDVVTQMVMSATDDILQLEKQSQEVRNSATLIAEIADQTNLLALNAAIEAARAGEHGRGFAVVADEVRKLAERTSDTTSQIATMIQGIQEEIQNIAQSMTKATPEARKSMELASQTSEILDEIKTQAQDSLMKVKDVSNYSAKQAESMKGIESKMEEMTKASSAMTELMQKNSEIVNELENISDKLKQNVGFFKI</sequence>
<keyword evidence="3" id="KW-1133">Transmembrane helix</keyword>
<reference evidence="5 6" key="1">
    <citation type="submission" date="2018-06" db="EMBL/GenBank/DDBJ databases">
        <authorList>
            <consortium name="Pathogen Informatics"/>
            <person name="Doyle S."/>
        </authorList>
    </citation>
    <scope>NUCLEOTIDE SEQUENCE [LARGE SCALE GENOMIC DNA]</scope>
    <source>
        <strain evidence="5 6">NCTC13102</strain>
    </source>
</reference>
<dbReference type="Gene3D" id="1.10.287.950">
    <property type="entry name" value="Methyl-accepting chemotaxis protein"/>
    <property type="match status" value="1"/>
</dbReference>
<keyword evidence="3" id="KW-0812">Transmembrane</keyword>
<protein>
    <submittedName>
        <fullName evidence="5">Methyl-accepting chemotaxis protein</fullName>
    </submittedName>
</protein>
<feature type="transmembrane region" description="Helical" evidence="3">
    <location>
        <begin position="48"/>
        <end position="72"/>
    </location>
</feature>
<accession>A0A2X3B5Y9</accession>
<dbReference type="Pfam" id="PF00015">
    <property type="entry name" value="MCPsignal"/>
    <property type="match status" value="1"/>
</dbReference>
<dbReference type="RefSeq" id="WP_112058863.1">
    <property type="nucleotide sequence ID" value="NZ_UAWL01000006.1"/>
</dbReference>
<evidence type="ECO:0000313" key="6">
    <source>
        <dbReference type="Proteomes" id="UP000250166"/>
    </source>
</evidence>
<dbReference type="SMART" id="SM00283">
    <property type="entry name" value="MA"/>
    <property type="match status" value="1"/>
</dbReference>
<proteinExistence type="predicted"/>
<dbReference type="Proteomes" id="UP000250166">
    <property type="component" value="Unassembled WGS sequence"/>
</dbReference>
<evidence type="ECO:0000256" key="3">
    <source>
        <dbReference type="SAM" id="Phobius"/>
    </source>
</evidence>
<organism evidence="5 6">
    <name type="scientific">Helicobacter fennelliae</name>
    <dbReference type="NCBI Taxonomy" id="215"/>
    <lineage>
        <taxon>Bacteria</taxon>
        <taxon>Pseudomonadati</taxon>
        <taxon>Campylobacterota</taxon>
        <taxon>Epsilonproteobacteria</taxon>
        <taxon>Campylobacterales</taxon>
        <taxon>Helicobacteraceae</taxon>
        <taxon>Helicobacter</taxon>
    </lineage>
</organism>
<dbReference type="SUPFAM" id="SSF58104">
    <property type="entry name" value="Methyl-accepting chemotaxis protein (MCP) signaling domain"/>
    <property type="match status" value="1"/>
</dbReference>
<dbReference type="PANTHER" id="PTHR32089">
    <property type="entry name" value="METHYL-ACCEPTING CHEMOTAXIS PROTEIN MCPB"/>
    <property type="match status" value="1"/>
</dbReference>
<dbReference type="EMBL" id="UAWL01000006">
    <property type="protein sequence ID" value="SQB99212.1"/>
    <property type="molecule type" value="Genomic_DNA"/>
</dbReference>
<dbReference type="PROSITE" id="PS50111">
    <property type="entry name" value="CHEMOTAXIS_TRANSDUC_2"/>
    <property type="match status" value="1"/>
</dbReference>
<gene>
    <name evidence="5" type="primary">mcp4_5</name>
    <name evidence="5" type="ORF">NCTC13102_01636</name>
</gene>
<evidence type="ECO:0000256" key="2">
    <source>
        <dbReference type="PROSITE-ProRule" id="PRU00284"/>
    </source>
</evidence>
<dbReference type="GO" id="GO:0007165">
    <property type="term" value="P:signal transduction"/>
    <property type="evidence" value="ECO:0007669"/>
    <property type="project" value="UniProtKB-KW"/>
</dbReference>
<feature type="domain" description="Methyl-accepting transducer" evidence="4">
    <location>
        <begin position="127"/>
        <end position="363"/>
    </location>
</feature>